<evidence type="ECO:0000256" key="1">
    <source>
        <dbReference type="ARBA" id="ARBA00000830"/>
    </source>
</evidence>
<evidence type="ECO:0000313" key="9">
    <source>
        <dbReference type="EMBL" id="URD68383.1"/>
    </source>
</evidence>
<dbReference type="FunFam" id="3.40.50.1000:FF:000022">
    <property type="entry name" value="Phosphoglycolate phosphatase"/>
    <property type="match status" value="1"/>
</dbReference>
<reference evidence="9" key="1">
    <citation type="submission" date="2022-05" db="EMBL/GenBank/DDBJ databases">
        <title>Alysiella filiformis genome sequencing.</title>
        <authorList>
            <person name="Viehboeck T."/>
        </authorList>
    </citation>
    <scope>NUCLEOTIDE SEQUENCE</scope>
    <source>
        <strain evidence="9">DSM 2580</strain>
    </source>
</reference>
<comment type="catalytic activity">
    <reaction evidence="1">
        <text>2-phosphoglycolate + H2O = glycolate + phosphate</text>
        <dbReference type="Rhea" id="RHEA:14369"/>
        <dbReference type="ChEBI" id="CHEBI:15377"/>
        <dbReference type="ChEBI" id="CHEBI:29805"/>
        <dbReference type="ChEBI" id="CHEBI:43474"/>
        <dbReference type="ChEBI" id="CHEBI:58033"/>
        <dbReference type="EC" id="3.1.3.18"/>
    </reaction>
</comment>
<dbReference type="InterPro" id="IPR041492">
    <property type="entry name" value="HAD_2"/>
</dbReference>
<dbReference type="SFLD" id="SFLDG01135">
    <property type="entry name" value="C1.5.6:_HAD__Beta-PGM__Phospha"/>
    <property type="match status" value="1"/>
</dbReference>
<evidence type="ECO:0000313" key="10">
    <source>
        <dbReference type="Proteomes" id="UP001056819"/>
    </source>
</evidence>
<comment type="function">
    <text evidence="8">Specifically catalyzes the dephosphorylation of 2-phosphoglycolate. Is involved in the dissimilation of the intracellular 2-phosphoglycolate formed during the DNA repair of 3'-phosphoglycolate ends, a major class of DNA lesions induced by oxidative stress.</text>
</comment>
<evidence type="ECO:0000256" key="4">
    <source>
        <dbReference type="ARBA" id="ARBA00022723"/>
    </source>
</evidence>
<dbReference type="NCBIfam" id="TIGR01509">
    <property type="entry name" value="HAD-SF-IA-v3"/>
    <property type="match status" value="1"/>
</dbReference>
<evidence type="ECO:0000256" key="7">
    <source>
        <dbReference type="ARBA" id="ARBA00023277"/>
    </source>
</evidence>
<dbReference type="InterPro" id="IPR023198">
    <property type="entry name" value="PGP-like_dom2"/>
</dbReference>
<protein>
    <recommendedName>
        <fullName evidence="3">phosphoglycolate phosphatase</fullName>
        <ecNumber evidence="3">3.1.3.18</ecNumber>
    </recommendedName>
</protein>
<dbReference type="GO" id="GO:0006281">
    <property type="term" value="P:DNA repair"/>
    <property type="evidence" value="ECO:0007669"/>
    <property type="project" value="TreeGrafter"/>
</dbReference>
<organism evidence="9 10">
    <name type="scientific">Conchiformibius steedae DSM 2580</name>
    <dbReference type="NCBI Taxonomy" id="1121352"/>
    <lineage>
        <taxon>Bacteria</taxon>
        <taxon>Pseudomonadati</taxon>
        <taxon>Pseudomonadota</taxon>
        <taxon>Betaproteobacteria</taxon>
        <taxon>Neisseriales</taxon>
        <taxon>Neisseriaceae</taxon>
        <taxon>Conchiformibius</taxon>
    </lineage>
</organism>
<dbReference type="SUPFAM" id="SSF56784">
    <property type="entry name" value="HAD-like"/>
    <property type="match status" value="1"/>
</dbReference>
<dbReference type="InterPro" id="IPR036412">
    <property type="entry name" value="HAD-like_sf"/>
</dbReference>
<dbReference type="AlphaFoldDB" id="A0AAE9HUV3"/>
<dbReference type="Gene3D" id="3.40.50.1000">
    <property type="entry name" value="HAD superfamily/HAD-like"/>
    <property type="match status" value="1"/>
</dbReference>
<keyword evidence="6" id="KW-0460">Magnesium</keyword>
<dbReference type="EMBL" id="CP097501">
    <property type="protein sequence ID" value="URD68383.1"/>
    <property type="molecule type" value="Genomic_DNA"/>
</dbReference>
<dbReference type="Pfam" id="PF13419">
    <property type="entry name" value="HAD_2"/>
    <property type="match status" value="1"/>
</dbReference>
<evidence type="ECO:0000256" key="8">
    <source>
        <dbReference type="ARBA" id="ARBA00059247"/>
    </source>
</evidence>
<gene>
    <name evidence="9" type="ORF">LNQ82_04305</name>
</gene>
<evidence type="ECO:0000256" key="6">
    <source>
        <dbReference type="ARBA" id="ARBA00022842"/>
    </source>
</evidence>
<dbReference type="InterPro" id="IPR006439">
    <property type="entry name" value="HAD-SF_hydro_IA"/>
</dbReference>
<dbReference type="PANTHER" id="PTHR43434">
    <property type="entry name" value="PHOSPHOGLYCOLATE PHOSPHATASE"/>
    <property type="match status" value="1"/>
</dbReference>
<keyword evidence="4" id="KW-0479">Metal-binding</keyword>
<evidence type="ECO:0000256" key="2">
    <source>
        <dbReference type="ARBA" id="ARBA00004818"/>
    </source>
</evidence>
<dbReference type="GO" id="GO:0046872">
    <property type="term" value="F:metal ion binding"/>
    <property type="evidence" value="ECO:0007669"/>
    <property type="project" value="UniProtKB-KW"/>
</dbReference>
<evidence type="ECO:0000256" key="3">
    <source>
        <dbReference type="ARBA" id="ARBA00013078"/>
    </source>
</evidence>
<name>A0AAE9HUV3_9NEIS</name>
<proteinExistence type="predicted"/>
<dbReference type="InterPro" id="IPR050155">
    <property type="entry name" value="HAD-like_hydrolase_sf"/>
</dbReference>
<dbReference type="SFLD" id="SFLDS00003">
    <property type="entry name" value="Haloacid_Dehalogenase"/>
    <property type="match status" value="1"/>
</dbReference>
<dbReference type="NCBIfam" id="TIGR01549">
    <property type="entry name" value="HAD-SF-IA-v1"/>
    <property type="match status" value="1"/>
</dbReference>
<dbReference type="EC" id="3.1.3.18" evidence="3"/>
<dbReference type="GO" id="GO:0005829">
    <property type="term" value="C:cytosol"/>
    <property type="evidence" value="ECO:0007669"/>
    <property type="project" value="TreeGrafter"/>
</dbReference>
<dbReference type="GO" id="GO:0008967">
    <property type="term" value="F:phosphoglycolate phosphatase activity"/>
    <property type="evidence" value="ECO:0007669"/>
    <property type="project" value="UniProtKB-EC"/>
</dbReference>
<dbReference type="SFLD" id="SFLDG01129">
    <property type="entry name" value="C1.5:_HAD__Beta-PGM__Phosphata"/>
    <property type="match status" value="1"/>
</dbReference>
<keyword evidence="7" id="KW-0119">Carbohydrate metabolism</keyword>
<keyword evidence="5 9" id="KW-0378">Hydrolase</keyword>
<evidence type="ECO:0000256" key="5">
    <source>
        <dbReference type="ARBA" id="ARBA00022801"/>
    </source>
</evidence>
<dbReference type="RefSeq" id="WP_027021969.1">
    <property type="nucleotide sequence ID" value="NZ_CP097501.1"/>
</dbReference>
<dbReference type="PANTHER" id="PTHR43434:SF23">
    <property type="entry name" value="PHOSPHOGLYCOLATE PHOSPHATASE"/>
    <property type="match status" value="1"/>
</dbReference>
<dbReference type="Gene3D" id="1.10.150.240">
    <property type="entry name" value="Putative phosphatase, domain 2"/>
    <property type="match status" value="1"/>
</dbReference>
<comment type="pathway">
    <text evidence="2">Organic acid metabolism; glycolate biosynthesis; glycolate from 2-phosphoglycolate: step 1/1.</text>
</comment>
<dbReference type="Proteomes" id="UP001056819">
    <property type="component" value="Chromosome"/>
</dbReference>
<sequence>MALEAVFFDLDGTLADTAPDLVGALATVLQQHGMPAPEYALARALAGHGSVALLGLAGIAPEQSDFSLWQQDYLSAYRQRAHQDSRLFDGVNALLQGLAAKGLAWGIITNKPQRFAEDLLPKLGFACAPAAVVCGDTCAEAKPSVLPMHHACRLAGVAAENCLYVGDAERDMQAGRAAGMQTVLARWGYIPAHEQPEQWDWDFAADAPVDILSLPCFIVD</sequence>
<accession>A0AAE9HUV3</accession>
<dbReference type="InterPro" id="IPR023214">
    <property type="entry name" value="HAD_sf"/>
</dbReference>